<reference evidence="1" key="1">
    <citation type="submission" date="2024-02" db="EMBL/GenBank/DDBJ databases">
        <authorList>
            <consortium name="ELIXIR-Norway"/>
            <consortium name="Elixir Norway"/>
        </authorList>
    </citation>
    <scope>NUCLEOTIDE SEQUENCE</scope>
</reference>
<sequence>MSQSHSLLIAQQESLIQMLIDNLVAMFGIVHADDADDNKFETFDQWHIEWAELVLYIKDQGSFPKSCYERLDAPAQKEVMSQLAQYAMFIVTGLGNMCTECDENNEPLEQGAPPVMPNQIVKLRHGDFIEQVLDPYRDHLSKF</sequence>
<proteinExistence type="predicted"/>
<evidence type="ECO:0000313" key="2">
    <source>
        <dbReference type="Proteomes" id="UP001497512"/>
    </source>
</evidence>
<evidence type="ECO:0000313" key="1">
    <source>
        <dbReference type="EMBL" id="CAK9213159.1"/>
    </source>
</evidence>
<organism evidence="1 2">
    <name type="scientific">Sphagnum troendelagicum</name>
    <dbReference type="NCBI Taxonomy" id="128251"/>
    <lineage>
        <taxon>Eukaryota</taxon>
        <taxon>Viridiplantae</taxon>
        <taxon>Streptophyta</taxon>
        <taxon>Embryophyta</taxon>
        <taxon>Bryophyta</taxon>
        <taxon>Sphagnophytina</taxon>
        <taxon>Sphagnopsida</taxon>
        <taxon>Sphagnales</taxon>
        <taxon>Sphagnaceae</taxon>
        <taxon>Sphagnum</taxon>
    </lineage>
</organism>
<accession>A0ABP0U8Z2</accession>
<name>A0ABP0U8Z2_9BRYO</name>
<dbReference type="Proteomes" id="UP001497512">
    <property type="component" value="Chromosome 19"/>
</dbReference>
<dbReference type="PANTHER" id="PTHR37067:SF3">
    <property type="entry name" value="PX DOMAIN-CONTAINING PROTEIN"/>
    <property type="match status" value="1"/>
</dbReference>
<protein>
    <submittedName>
        <fullName evidence="1">Uncharacterized protein</fullName>
    </submittedName>
</protein>
<keyword evidence="2" id="KW-1185">Reference proteome</keyword>
<dbReference type="EMBL" id="OZ019911">
    <property type="protein sequence ID" value="CAK9213159.1"/>
    <property type="molecule type" value="Genomic_DNA"/>
</dbReference>
<dbReference type="PANTHER" id="PTHR37067">
    <property type="entry name" value="PX DOMAIN-CONTAINING PROTEIN"/>
    <property type="match status" value="1"/>
</dbReference>
<gene>
    <name evidence="1" type="ORF">CSSPTR1EN2_LOCUS11597</name>
</gene>